<accession>A0A1Y1WAB2</accession>
<dbReference type="AlphaFoldDB" id="A0A1Y1WAB2"/>
<keyword evidence="2" id="KW-1185">Reference proteome</keyword>
<protein>
    <recommendedName>
        <fullName evidence="3">PAS domain-containing protein</fullName>
    </recommendedName>
</protein>
<evidence type="ECO:0000313" key="2">
    <source>
        <dbReference type="Proteomes" id="UP000193922"/>
    </source>
</evidence>
<dbReference type="SUPFAM" id="SSF55785">
    <property type="entry name" value="PYP-like sensor domain (PAS domain)"/>
    <property type="match status" value="1"/>
</dbReference>
<comment type="caution">
    <text evidence="1">The sequence shown here is derived from an EMBL/GenBank/DDBJ whole genome shotgun (WGS) entry which is preliminary data.</text>
</comment>
<sequence>MPRRPGSWIAVHDTSSEMRMLYVSSNAKNIIDHEPSECIGRPINDFLTSDCAISYTDKFASRTSDNITVGYITMYGPIPNTDPFVIRIISFICDSIHFMVGSYHPIYEHMLERERGRVRRFRFAAEDEARQTTMRQIQQAIHNEGMELDSQVPGAANSAPGHGAQRSPVPVQSCVILDNLQPSNGLAPLGPDILFVTNSIEQIINKDASDLQGTSFLTHVAPADVLKAGEFLQKIASSPDVAFVTLDMLLGNISTTGHMPDPIQQQKCIKVEIMGSGSEDGAILLLQPAQTLRLRRVCRGGTPIDGDCDVGSGYMSLEELISSEAETSGYDSAWQSHRYD</sequence>
<evidence type="ECO:0000313" key="1">
    <source>
        <dbReference type="EMBL" id="ORX70084.1"/>
    </source>
</evidence>
<name>A0A1Y1WAB2_9FUNG</name>
<gene>
    <name evidence="1" type="ORF">DL89DRAFT_151989</name>
</gene>
<dbReference type="RefSeq" id="XP_040743722.1">
    <property type="nucleotide sequence ID" value="XM_040883548.1"/>
</dbReference>
<evidence type="ECO:0008006" key="3">
    <source>
        <dbReference type="Google" id="ProtNLM"/>
    </source>
</evidence>
<reference evidence="1 2" key="1">
    <citation type="submission" date="2016-07" db="EMBL/GenBank/DDBJ databases">
        <title>Pervasive Adenine N6-methylation of Active Genes in Fungi.</title>
        <authorList>
            <consortium name="DOE Joint Genome Institute"/>
            <person name="Mondo S.J."/>
            <person name="Dannebaum R.O."/>
            <person name="Kuo R.C."/>
            <person name="Labutti K."/>
            <person name="Haridas S."/>
            <person name="Kuo A."/>
            <person name="Salamov A."/>
            <person name="Ahrendt S.R."/>
            <person name="Lipzen A."/>
            <person name="Sullivan W."/>
            <person name="Andreopoulos W.B."/>
            <person name="Clum A."/>
            <person name="Lindquist E."/>
            <person name="Daum C."/>
            <person name="Ramamoorthy G.K."/>
            <person name="Gryganskyi A."/>
            <person name="Culley D."/>
            <person name="Magnuson J.K."/>
            <person name="James T.Y."/>
            <person name="O'Malley M.A."/>
            <person name="Stajich J.E."/>
            <person name="Spatafora J.W."/>
            <person name="Visel A."/>
            <person name="Grigoriev I.V."/>
        </authorList>
    </citation>
    <scope>NUCLEOTIDE SEQUENCE [LARGE SCALE GENOMIC DNA]</scope>
    <source>
        <strain evidence="1 2">ATCC 12442</strain>
    </source>
</reference>
<dbReference type="GeneID" id="63800196"/>
<proteinExistence type="predicted"/>
<dbReference type="OrthoDB" id="411251at2759"/>
<dbReference type="Proteomes" id="UP000193922">
    <property type="component" value="Unassembled WGS sequence"/>
</dbReference>
<dbReference type="EMBL" id="MCFD01000006">
    <property type="protein sequence ID" value="ORX70084.1"/>
    <property type="molecule type" value="Genomic_DNA"/>
</dbReference>
<dbReference type="InterPro" id="IPR035965">
    <property type="entry name" value="PAS-like_dom_sf"/>
</dbReference>
<organism evidence="1 2">
    <name type="scientific">Linderina pennispora</name>
    <dbReference type="NCBI Taxonomy" id="61395"/>
    <lineage>
        <taxon>Eukaryota</taxon>
        <taxon>Fungi</taxon>
        <taxon>Fungi incertae sedis</taxon>
        <taxon>Zoopagomycota</taxon>
        <taxon>Kickxellomycotina</taxon>
        <taxon>Kickxellomycetes</taxon>
        <taxon>Kickxellales</taxon>
        <taxon>Kickxellaceae</taxon>
        <taxon>Linderina</taxon>
    </lineage>
</organism>